<dbReference type="OMA" id="STHARWP"/>
<sequence length="803" mass="91586">LILNRGKRQRICASTAHLKAIAKYPSLSESLILFVTGRYLNSTLKTFIITSGWIKPRRDRIASICGACIKLAEDTRPSITISTSSTYLSNSFISTNTEEIFQEVLSLLRSNSFSDIQLHQLSAAIGEREKDAFRKLSSNSAMALDKKDQLMQVDYSSVWEQADCPIFKAFLSGVCDLKFLSAENRRRTDRYFVSALHSICLVINQRFIHPISVAQNIVLHSYARSRTACHIFGNLQPSGSYRYLEETVSEISKDKPCFPQGDIYVAFDNQQIVGRDFRVSVGATQPTSIVTSFAVYKEDGVDLRMQYHPILTDVNFEDPYLWQKYENVERRCTWIHQLHRLKWIQRRLDIVEKEQHMGNGGLQNEEIRRVMATTEYENGLEYHRIPESASSCRAFDMENLLLNPNSYATVAKVLDVIVNMSEATSPDRHWITVVCDGAPYTIAANLIKDWKECKNCGIVGKNISCESTGHDIRKKFQKIVLKPGAGHMELNLVRSIFGAFFDIFIRPVAEMLGFTTPRALDYCKKALDHHKSWQILQIVYVSLSDELVHLYIRKAKSCKQEVSAENFAEWVAQLRCPNWIMSADFVLNVLHPVFLFRAGVRQCNDEIAKAVRDIIYQLSLPEVGAGPAKRMGFRLKGSTTGQGLDFLLEERNKAQKHWIFKRGVPTDVQWQRSSSTLTFLEELKSKVLFDLSINEDGTYARHGKLGDAYLLARVHFRKILKEESPQLTTFSNNPSSLSITFVNCAFACRDNMRRYVQAYIKGEKCVLNLVDTTDLESLGLEEIKKKVIFKIRQLPGSARKYML</sequence>
<feature type="non-terminal residue" evidence="1">
    <location>
        <position position="1"/>
    </location>
</feature>
<dbReference type="AlphaFoldDB" id="A0A226DAB1"/>
<evidence type="ECO:0000313" key="1">
    <source>
        <dbReference type="EMBL" id="OXA42485.1"/>
    </source>
</evidence>
<reference evidence="1 2" key="1">
    <citation type="submission" date="2015-12" db="EMBL/GenBank/DDBJ databases">
        <title>The genome of Folsomia candida.</title>
        <authorList>
            <person name="Faddeeva A."/>
            <person name="Derks M.F."/>
            <person name="Anvar Y."/>
            <person name="Smit S."/>
            <person name="Van Straalen N."/>
            <person name="Roelofs D."/>
        </authorList>
    </citation>
    <scope>NUCLEOTIDE SEQUENCE [LARGE SCALE GENOMIC DNA]</scope>
    <source>
        <strain evidence="1 2">VU population</strain>
        <tissue evidence="1">Whole body</tissue>
    </source>
</reference>
<dbReference type="Proteomes" id="UP000198287">
    <property type="component" value="Unassembled WGS sequence"/>
</dbReference>
<accession>A0A226DAB1</accession>
<organism evidence="1 2">
    <name type="scientific">Folsomia candida</name>
    <name type="common">Springtail</name>
    <dbReference type="NCBI Taxonomy" id="158441"/>
    <lineage>
        <taxon>Eukaryota</taxon>
        <taxon>Metazoa</taxon>
        <taxon>Ecdysozoa</taxon>
        <taxon>Arthropoda</taxon>
        <taxon>Hexapoda</taxon>
        <taxon>Collembola</taxon>
        <taxon>Entomobryomorpha</taxon>
        <taxon>Isotomoidea</taxon>
        <taxon>Isotomidae</taxon>
        <taxon>Proisotominae</taxon>
        <taxon>Folsomia</taxon>
    </lineage>
</organism>
<keyword evidence="2" id="KW-1185">Reference proteome</keyword>
<name>A0A226DAB1_FOLCA</name>
<evidence type="ECO:0000313" key="2">
    <source>
        <dbReference type="Proteomes" id="UP000198287"/>
    </source>
</evidence>
<proteinExistence type="predicted"/>
<gene>
    <name evidence="1" type="ORF">Fcan01_22961</name>
</gene>
<protein>
    <submittedName>
        <fullName evidence="1">Uncharacterized protein</fullName>
    </submittedName>
</protein>
<dbReference type="EMBL" id="LNIX01000026">
    <property type="protein sequence ID" value="OXA42485.1"/>
    <property type="molecule type" value="Genomic_DNA"/>
</dbReference>
<comment type="caution">
    <text evidence="1">The sequence shown here is derived from an EMBL/GenBank/DDBJ whole genome shotgun (WGS) entry which is preliminary data.</text>
</comment>